<dbReference type="InterPro" id="IPR025714">
    <property type="entry name" value="Methyltranfer_dom"/>
</dbReference>
<name>A0ABS5IYQ6_9BACT</name>
<gene>
    <name evidence="2" type="ORF">KE626_12365</name>
</gene>
<evidence type="ECO:0000313" key="3">
    <source>
        <dbReference type="Proteomes" id="UP000676386"/>
    </source>
</evidence>
<dbReference type="GO" id="GO:0032259">
    <property type="term" value="P:methylation"/>
    <property type="evidence" value="ECO:0007669"/>
    <property type="project" value="UniProtKB-KW"/>
</dbReference>
<feature type="domain" description="Methyltransferase" evidence="1">
    <location>
        <begin position="36"/>
        <end position="152"/>
    </location>
</feature>
<keyword evidence="2" id="KW-0808">Transferase</keyword>
<sequence>MSDTANERAKMPAGTSSVLDSRRLDNSYATLVPVLRKGMRVLDVGCGTGAISAGIAVAVGPEGGVVGIDSSPHLIAKGSGDHAGIQNLTLLEADLFTYAPAEKFDLIVSARVLQWLSDPAAALLAFKSLLKPGGMISILDYNHTQLEWTPAPPESMQQFYKAFLDWRSDAGMDNNMADHLPGIFEQLGFQDIVTLPADEVYKKGTASFVEKAGIWSKVAELRGPQMVDSGFVTEALRLKAIAEYNDWVEEKAEQMVMKLKEVRAMVSFH</sequence>
<dbReference type="GO" id="GO:0008168">
    <property type="term" value="F:methyltransferase activity"/>
    <property type="evidence" value="ECO:0007669"/>
    <property type="project" value="UniProtKB-KW"/>
</dbReference>
<proteinExistence type="predicted"/>
<dbReference type="EMBL" id="JAGTXB010000005">
    <property type="protein sequence ID" value="MBS0028103.1"/>
    <property type="molecule type" value="Genomic_DNA"/>
</dbReference>
<dbReference type="SUPFAM" id="SSF53335">
    <property type="entry name" value="S-adenosyl-L-methionine-dependent methyltransferases"/>
    <property type="match status" value="1"/>
</dbReference>
<keyword evidence="3" id="KW-1185">Reference proteome</keyword>
<dbReference type="Gene3D" id="3.40.50.150">
    <property type="entry name" value="Vaccinia Virus protein VP39"/>
    <property type="match status" value="1"/>
</dbReference>
<dbReference type="Pfam" id="PF13847">
    <property type="entry name" value="Methyltransf_31"/>
    <property type="match status" value="1"/>
</dbReference>
<dbReference type="RefSeq" id="WP_211973217.1">
    <property type="nucleotide sequence ID" value="NZ_CBFHAM010000003.1"/>
</dbReference>
<dbReference type="CDD" id="cd02440">
    <property type="entry name" value="AdoMet_MTases"/>
    <property type="match status" value="1"/>
</dbReference>
<comment type="caution">
    <text evidence="2">The sequence shown here is derived from an EMBL/GenBank/DDBJ whole genome shotgun (WGS) entry which is preliminary data.</text>
</comment>
<dbReference type="Proteomes" id="UP000676386">
    <property type="component" value="Unassembled WGS sequence"/>
</dbReference>
<evidence type="ECO:0000259" key="1">
    <source>
        <dbReference type="Pfam" id="PF13847"/>
    </source>
</evidence>
<protein>
    <submittedName>
        <fullName evidence="2">Class I SAM-dependent methyltransferase</fullName>
    </submittedName>
</protein>
<evidence type="ECO:0000313" key="2">
    <source>
        <dbReference type="EMBL" id="MBS0028103.1"/>
    </source>
</evidence>
<organism evidence="2 3">
    <name type="scientific">Chitinophaga hostae</name>
    <dbReference type="NCBI Taxonomy" id="2831022"/>
    <lineage>
        <taxon>Bacteria</taxon>
        <taxon>Pseudomonadati</taxon>
        <taxon>Bacteroidota</taxon>
        <taxon>Chitinophagia</taxon>
        <taxon>Chitinophagales</taxon>
        <taxon>Chitinophagaceae</taxon>
        <taxon>Chitinophaga</taxon>
    </lineage>
</organism>
<keyword evidence="2" id="KW-0489">Methyltransferase</keyword>
<dbReference type="InterPro" id="IPR029063">
    <property type="entry name" value="SAM-dependent_MTases_sf"/>
</dbReference>
<accession>A0ABS5IYQ6</accession>
<dbReference type="PANTHER" id="PTHR43861">
    <property type="entry name" value="TRANS-ACONITATE 2-METHYLTRANSFERASE-RELATED"/>
    <property type="match status" value="1"/>
</dbReference>
<reference evidence="2 3" key="1">
    <citation type="submission" date="2021-04" db="EMBL/GenBank/DDBJ databases">
        <title>Chitinophaga sp. nov., isolated from the rhizosphere soil.</title>
        <authorList>
            <person name="He S."/>
        </authorList>
    </citation>
    <scope>NUCLEOTIDE SEQUENCE [LARGE SCALE GENOMIC DNA]</scope>
    <source>
        <strain evidence="2 3">2R12</strain>
    </source>
</reference>